<dbReference type="Pfam" id="PF25917">
    <property type="entry name" value="BSH_RND"/>
    <property type="match status" value="1"/>
</dbReference>
<dbReference type="Proteomes" id="UP000516656">
    <property type="component" value="Chromosome 2"/>
</dbReference>
<evidence type="ECO:0000259" key="6">
    <source>
        <dbReference type="Pfam" id="PF25917"/>
    </source>
</evidence>
<feature type="domain" description="Multidrug resistance protein MdtA-like C-terminal permuted SH3" evidence="7">
    <location>
        <begin position="291"/>
        <end position="349"/>
    </location>
</feature>
<dbReference type="InterPro" id="IPR058625">
    <property type="entry name" value="MdtA-like_BSH"/>
</dbReference>
<sequence>MKTTTHISALTNLKVSVLAVSLALSSFVITGCGSEESTTVLPTAVKPALSEVVKAHANDELSFNGVVRSAQRADLAFRIGGRLTYIFVKEGDQVKQGQLLAKLDDRDAQTAFESAQLELKNARAEYQRGKAIFEKSQAIAKSDLDTLTTRFNLAQNRLEEAKRQLEYTQLKAPFDGIVGRKMVDNHVQVQANMPIIAIHDVQNLEVVINIPDTVMLYGLKETKAKAELSSIPGKDFALKLRTFATQADPVTQTYAVVLGFEDLKGFRVLPGMAVKVSPADPEIKLPIETTITVPLTAVVPDNQGKQFVWVVNDKNHVEKRYVKVGALSSSRIEITECLVPGERIIIAGVASLKDGMQVRPYTDDNSGA</sequence>
<evidence type="ECO:0000256" key="2">
    <source>
        <dbReference type="ARBA" id="ARBA00009477"/>
    </source>
</evidence>
<dbReference type="InterPro" id="IPR058627">
    <property type="entry name" value="MdtA-like_C"/>
</dbReference>
<evidence type="ECO:0000313" key="11">
    <source>
        <dbReference type="Proteomes" id="UP000516656"/>
    </source>
</evidence>
<reference evidence="9 11" key="3">
    <citation type="submission" date="2020-09" db="EMBL/GenBank/DDBJ databases">
        <title>Complete, closed and curated genome sequences of Photobacterium damselae subsp. piscicida isolates from Australia indicate localised evolution and additional plasmid-borne pathogenicity mechanisms.</title>
        <authorList>
            <person name="Baseggio L."/>
            <person name="Silayeva O."/>
            <person name="Buller N."/>
            <person name="Landos M."/>
            <person name="Engelstaedter J."/>
            <person name="Barnes A.C."/>
        </authorList>
    </citation>
    <scope>NUCLEOTIDE SEQUENCE [LARGE SCALE GENOMIC DNA]</scope>
    <source>
        <strain evidence="9 11">AS-16-0540-1</strain>
    </source>
</reference>
<dbReference type="Proteomes" id="UP000218676">
    <property type="component" value="Chromosome 2"/>
</dbReference>
<dbReference type="SUPFAM" id="SSF111369">
    <property type="entry name" value="HlyD-like secretion proteins"/>
    <property type="match status" value="1"/>
</dbReference>
<comment type="similarity">
    <text evidence="2">Belongs to the membrane fusion protein (MFP) (TC 8.A.1) family.</text>
</comment>
<dbReference type="Gene3D" id="2.40.30.170">
    <property type="match status" value="1"/>
</dbReference>
<dbReference type="InterPro" id="IPR006143">
    <property type="entry name" value="RND_pump_MFP"/>
</dbReference>
<organism evidence="9 11">
    <name type="scientific">Photobacterium damsela subsp. piscicida</name>
    <name type="common">Pasteurella piscicida</name>
    <dbReference type="NCBI Taxonomy" id="38294"/>
    <lineage>
        <taxon>Bacteria</taxon>
        <taxon>Pseudomonadati</taxon>
        <taxon>Pseudomonadota</taxon>
        <taxon>Gammaproteobacteria</taxon>
        <taxon>Vibrionales</taxon>
        <taxon>Vibrionaceae</taxon>
        <taxon>Photobacterium</taxon>
    </lineage>
</organism>
<keyword evidence="3" id="KW-0813">Transport</keyword>
<protein>
    <submittedName>
        <fullName evidence="9">Efflux RND transporter periplasmic adaptor subunit</fullName>
    </submittedName>
    <submittedName>
        <fullName evidence="8">Multidrug resistance protein MdtA</fullName>
    </submittedName>
</protein>
<evidence type="ECO:0000259" key="7">
    <source>
        <dbReference type="Pfam" id="PF25967"/>
    </source>
</evidence>
<dbReference type="PANTHER" id="PTHR30469">
    <property type="entry name" value="MULTIDRUG RESISTANCE PROTEIN MDTA"/>
    <property type="match status" value="1"/>
</dbReference>
<dbReference type="AlphaFoldDB" id="A0A1Q9GZ77"/>
<evidence type="ECO:0000313" key="9">
    <source>
        <dbReference type="EMBL" id="QOD58040.1"/>
    </source>
</evidence>
<name>A0A1Q9GZ77_PHODP</name>
<feature type="chain" id="PRO_5041529275" evidence="5">
    <location>
        <begin position="31"/>
        <end position="368"/>
    </location>
</feature>
<dbReference type="Gene3D" id="2.40.50.100">
    <property type="match status" value="1"/>
</dbReference>
<keyword evidence="4" id="KW-0175">Coiled coil</keyword>
<dbReference type="Gene3D" id="1.10.287.470">
    <property type="entry name" value="Helix hairpin bin"/>
    <property type="match status" value="1"/>
</dbReference>
<evidence type="ECO:0000256" key="3">
    <source>
        <dbReference type="ARBA" id="ARBA00022448"/>
    </source>
</evidence>
<accession>A0A1Q9GZ77</accession>
<feature type="domain" description="Multidrug resistance protein MdtA-like barrel-sandwich hybrid" evidence="6">
    <location>
        <begin position="73"/>
        <end position="193"/>
    </location>
</feature>
<comment type="subcellular location">
    <subcellularLocation>
        <location evidence="1">Cell envelope</location>
    </subcellularLocation>
</comment>
<dbReference type="GO" id="GO:0015562">
    <property type="term" value="F:efflux transmembrane transporter activity"/>
    <property type="evidence" value="ECO:0007669"/>
    <property type="project" value="TreeGrafter"/>
</dbReference>
<dbReference type="Gene3D" id="2.40.420.20">
    <property type="match status" value="1"/>
</dbReference>
<dbReference type="NCBIfam" id="TIGR01730">
    <property type="entry name" value="RND_mfp"/>
    <property type="match status" value="1"/>
</dbReference>
<dbReference type="Pfam" id="PF25967">
    <property type="entry name" value="RND-MFP_C"/>
    <property type="match status" value="1"/>
</dbReference>
<gene>
    <name evidence="9" type="ORF">IC627_19570</name>
    <name evidence="8" type="ORF">PDPUS_2_01229</name>
</gene>
<dbReference type="EMBL" id="AP018046">
    <property type="protein sequence ID" value="BAX55814.1"/>
    <property type="molecule type" value="Genomic_DNA"/>
</dbReference>
<evidence type="ECO:0000256" key="5">
    <source>
        <dbReference type="SAM" id="SignalP"/>
    </source>
</evidence>
<reference evidence="10" key="2">
    <citation type="submission" date="2017-05" db="EMBL/GenBank/DDBJ databases">
        <title>Whole genome sequence of fish pathogenic bacteria, Photobacterium damselae subsp. piscicida, strain 91-197, isolated from hybrid striped bass (Morone sp.) in USA.</title>
        <authorList>
            <person name="Teru Y."/>
            <person name="Hikima J."/>
            <person name="Kono T."/>
            <person name="Sakai M."/>
            <person name="Takano T."/>
            <person name="Hawke J.P."/>
            <person name="Takeyama H."/>
            <person name="Aoki T."/>
        </authorList>
    </citation>
    <scope>NUCLEOTIDE SEQUENCE [LARGE SCALE GENOMIC DNA]</scope>
    <source>
        <strain evidence="10">91-197</strain>
    </source>
</reference>
<dbReference type="PANTHER" id="PTHR30469:SF20">
    <property type="entry name" value="EFFLUX RND TRANSPORTER PERIPLASMIC ADAPTOR SUBUNIT"/>
    <property type="match status" value="1"/>
</dbReference>
<dbReference type="GO" id="GO:1990281">
    <property type="term" value="C:efflux pump complex"/>
    <property type="evidence" value="ECO:0007669"/>
    <property type="project" value="TreeGrafter"/>
</dbReference>
<dbReference type="RefSeq" id="WP_044178087.1">
    <property type="nucleotide sequence ID" value="NZ_AP018046.1"/>
</dbReference>
<evidence type="ECO:0000313" key="10">
    <source>
        <dbReference type="Proteomes" id="UP000218676"/>
    </source>
</evidence>
<dbReference type="PROSITE" id="PS51257">
    <property type="entry name" value="PROKAR_LIPOPROTEIN"/>
    <property type="match status" value="1"/>
</dbReference>
<feature type="coiled-coil region" evidence="4">
    <location>
        <begin position="144"/>
        <end position="171"/>
    </location>
</feature>
<evidence type="ECO:0000256" key="4">
    <source>
        <dbReference type="SAM" id="Coils"/>
    </source>
</evidence>
<feature type="signal peptide" evidence="5">
    <location>
        <begin position="1"/>
        <end position="30"/>
    </location>
</feature>
<proteinExistence type="inferred from homology"/>
<dbReference type="EMBL" id="CP061855">
    <property type="protein sequence ID" value="QOD58040.1"/>
    <property type="molecule type" value="Genomic_DNA"/>
</dbReference>
<keyword evidence="5" id="KW-0732">Signal</keyword>
<evidence type="ECO:0000313" key="8">
    <source>
        <dbReference type="EMBL" id="BAX55814.1"/>
    </source>
</evidence>
<reference evidence="8" key="1">
    <citation type="journal article" date="2017" name="Genome Announc.">
        <title>Whole-Genome Sequence of Photobacterium damselae subsp. piscicida Strain 91-197, Isolated from Hybrid Striped Bass (Morone sp.) in the United States.</title>
        <authorList>
            <person name="Teru Y."/>
            <person name="Hikima J."/>
            <person name="Kono T."/>
            <person name="Sakai M."/>
            <person name="Takano T."/>
            <person name="Hawke J.P."/>
            <person name="Takeyama H."/>
            <person name="Aoki T."/>
        </authorList>
    </citation>
    <scope>NUCLEOTIDE SEQUENCE</scope>
    <source>
        <strain evidence="8">91-197</strain>
    </source>
</reference>
<evidence type="ECO:0000256" key="1">
    <source>
        <dbReference type="ARBA" id="ARBA00004196"/>
    </source>
</evidence>